<keyword evidence="2" id="KW-0812">Transmembrane</keyword>
<evidence type="ECO:0000313" key="4">
    <source>
        <dbReference type="Proteomes" id="UP001302126"/>
    </source>
</evidence>
<dbReference type="EMBL" id="MU864379">
    <property type="protein sequence ID" value="KAK4189100.1"/>
    <property type="molecule type" value="Genomic_DNA"/>
</dbReference>
<sequence length="300" mass="34718">MVPITTDRARDSGNMGATRGFMWECRYCLWCRYLLWESTVRRLYSNLERQLSTLLDKVRCLDMVFKTTLGFVAFILTCVGVWAAVRSALDPTKATALAEWQSTKEFIDFCEAHASGTPNCLKAQNVTLAPPPGFPFSRWRRSLWSHFSRSEVEKSPTFTKMALVLIVLGISFFIVLEAFILRSFSVRIRIAQTVRRALKQARRLYKWQQNLTDLPSYSKARQSQPSNVDGFDHHGQSNARSRKSTARRRRSDRFSRYRATDNSGPQLDDTSDDELYTHGAKRERTRIRRRVKKVSNDEKV</sequence>
<feature type="transmembrane region" description="Helical" evidence="2">
    <location>
        <begin position="63"/>
        <end position="85"/>
    </location>
</feature>
<gene>
    <name evidence="3" type="ORF">QBC35DRAFT_166459</name>
</gene>
<proteinExistence type="predicted"/>
<dbReference type="AlphaFoldDB" id="A0AAN7AKS8"/>
<feature type="region of interest" description="Disordered" evidence="1">
    <location>
        <begin position="216"/>
        <end position="300"/>
    </location>
</feature>
<feature type="compositionally biased region" description="Basic residues" evidence="1">
    <location>
        <begin position="279"/>
        <end position="293"/>
    </location>
</feature>
<reference evidence="3" key="2">
    <citation type="submission" date="2023-05" db="EMBL/GenBank/DDBJ databases">
        <authorList>
            <consortium name="Lawrence Berkeley National Laboratory"/>
            <person name="Steindorff A."/>
            <person name="Hensen N."/>
            <person name="Bonometti L."/>
            <person name="Westerberg I."/>
            <person name="Brannstrom I.O."/>
            <person name="Guillou S."/>
            <person name="Cros-Aarteil S."/>
            <person name="Calhoun S."/>
            <person name="Haridas S."/>
            <person name="Kuo A."/>
            <person name="Mondo S."/>
            <person name="Pangilinan J."/>
            <person name="Riley R."/>
            <person name="Labutti K."/>
            <person name="Andreopoulos B."/>
            <person name="Lipzen A."/>
            <person name="Chen C."/>
            <person name="Yanf M."/>
            <person name="Daum C."/>
            <person name="Ng V."/>
            <person name="Clum A."/>
            <person name="Ohm R."/>
            <person name="Martin F."/>
            <person name="Silar P."/>
            <person name="Natvig D."/>
            <person name="Lalanne C."/>
            <person name="Gautier V."/>
            <person name="Ament-Velasquez S.L."/>
            <person name="Kruys A."/>
            <person name="Hutchinson M.I."/>
            <person name="Powell A.J."/>
            <person name="Barry K."/>
            <person name="Miller A.N."/>
            <person name="Grigoriev I.V."/>
            <person name="Debuchy R."/>
            <person name="Gladieux P."/>
            <person name="Thoren M.H."/>
            <person name="Johannesson H."/>
        </authorList>
    </citation>
    <scope>NUCLEOTIDE SEQUENCE</scope>
    <source>
        <strain evidence="3">PSN309</strain>
    </source>
</reference>
<organism evidence="3 4">
    <name type="scientific">Podospora australis</name>
    <dbReference type="NCBI Taxonomy" id="1536484"/>
    <lineage>
        <taxon>Eukaryota</taxon>
        <taxon>Fungi</taxon>
        <taxon>Dikarya</taxon>
        <taxon>Ascomycota</taxon>
        <taxon>Pezizomycotina</taxon>
        <taxon>Sordariomycetes</taxon>
        <taxon>Sordariomycetidae</taxon>
        <taxon>Sordariales</taxon>
        <taxon>Podosporaceae</taxon>
        <taxon>Podospora</taxon>
    </lineage>
</organism>
<feature type="transmembrane region" description="Helical" evidence="2">
    <location>
        <begin position="161"/>
        <end position="181"/>
    </location>
</feature>
<dbReference type="Proteomes" id="UP001302126">
    <property type="component" value="Unassembled WGS sequence"/>
</dbReference>
<name>A0AAN7AKS8_9PEZI</name>
<evidence type="ECO:0000256" key="1">
    <source>
        <dbReference type="SAM" id="MobiDB-lite"/>
    </source>
</evidence>
<evidence type="ECO:0000313" key="3">
    <source>
        <dbReference type="EMBL" id="KAK4189100.1"/>
    </source>
</evidence>
<comment type="caution">
    <text evidence="3">The sequence shown here is derived from an EMBL/GenBank/DDBJ whole genome shotgun (WGS) entry which is preliminary data.</text>
</comment>
<reference evidence="3" key="1">
    <citation type="journal article" date="2023" name="Mol. Phylogenet. Evol.">
        <title>Genome-scale phylogeny and comparative genomics of the fungal order Sordariales.</title>
        <authorList>
            <person name="Hensen N."/>
            <person name="Bonometti L."/>
            <person name="Westerberg I."/>
            <person name="Brannstrom I.O."/>
            <person name="Guillou S."/>
            <person name="Cros-Aarteil S."/>
            <person name="Calhoun S."/>
            <person name="Haridas S."/>
            <person name="Kuo A."/>
            <person name="Mondo S."/>
            <person name="Pangilinan J."/>
            <person name="Riley R."/>
            <person name="LaButti K."/>
            <person name="Andreopoulos B."/>
            <person name="Lipzen A."/>
            <person name="Chen C."/>
            <person name="Yan M."/>
            <person name="Daum C."/>
            <person name="Ng V."/>
            <person name="Clum A."/>
            <person name="Steindorff A."/>
            <person name="Ohm R.A."/>
            <person name="Martin F."/>
            <person name="Silar P."/>
            <person name="Natvig D.O."/>
            <person name="Lalanne C."/>
            <person name="Gautier V."/>
            <person name="Ament-Velasquez S.L."/>
            <person name="Kruys A."/>
            <person name="Hutchinson M.I."/>
            <person name="Powell A.J."/>
            <person name="Barry K."/>
            <person name="Miller A.N."/>
            <person name="Grigoriev I.V."/>
            <person name="Debuchy R."/>
            <person name="Gladieux P."/>
            <person name="Hiltunen Thoren M."/>
            <person name="Johannesson H."/>
        </authorList>
    </citation>
    <scope>NUCLEOTIDE SEQUENCE</scope>
    <source>
        <strain evidence="3">PSN309</strain>
    </source>
</reference>
<keyword evidence="2" id="KW-0472">Membrane</keyword>
<keyword evidence="4" id="KW-1185">Reference proteome</keyword>
<keyword evidence="2" id="KW-1133">Transmembrane helix</keyword>
<feature type="compositionally biased region" description="Basic residues" evidence="1">
    <location>
        <begin position="240"/>
        <end position="251"/>
    </location>
</feature>
<accession>A0AAN7AKS8</accession>
<evidence type="ECO:0000256" key="2">
    <source>
        <dbReference type="SAM" id="Phobius"/>
    </source>
</evidence>
<feature type="compositionally biased region" description="Polar residues" evidence="1">
    <location>
        <begin position="216"/>
        <end position="227"/>
    </location>
</feature>
<protein>
    <submittedName>
        <fullName evidence="3">Uncharacterized protein</fullName>
    </submittedName>
</protein>